<dbReference type="PANTHER" id="PTHR43364">
    <property type="entry name" value="NADH-SPECIFIC METHYLGLYOXAL REDUCTASE-RELATED"/>
    <property type="match status" value="1"/>
</dbReference>
<dbReference type="OrthoDB" id="9773828at2"/>
<dbReference type="GO" id="GO:0005829">
    <property type="term" value="C:cytosol"/>
    <property type="evidence" value="ECO:0007669"/>
    <property type="project" value="UniProtKB-ARBA"/>
</dbReference>
<accession>A0A2S6I5X0</accession>
<dbReference type="EMBL" id="PTJC01000006">
    <property type="protein sequence ID" value="PPK86562.1"/>
    <property type="molecule type" value="Genomic_DNA"/>
</dbReference>
<dbReference type="PANTHER" id="PTHR43364:SF4">
    <property type="entry name" value="NAD(P)-LINKED OXIDOREDUCTASE SUPERFAMILY PROTEIN"/>
    <property type="match status" value="1"/>
</dbReference>
<dbReference type="RefSeq" id="WP_104420988.1">
    <property type="nucleotide sequence ID" value="NZ_PTJC01000006.1"/>
</dbReference>
<keyword evidence="4" id="KW-1185">Reference proteome</keyword>
<sequence length="349" mass="38418">MTLSDYRTLGKSGLIVSPLALGTMTFGNPSWGSPDDVSERIFHTYLDRGGNFVDTADIYSGGRSEELVGSFVRQSASRDRIVLSTKFGFNAEAGNPHAGGNGRKNIHRALEGSLRRLGTDYIDLYWMHVWDMVTPVEEVLQTLTDLVRQGKIRYFGFSDMPAWYAAKAGALARDGQLVGPVAQQLYYSLAERSIEREHLPAARDAGQGVVPWSPLAYGFLTGKYRRTSDGGLASGSGRLDKFNPMFPEVTDQHWATLAALRQLADESDYSMAQIALAWVANRAGVDATLTGARSVEQLTENIEALEVDLPREAWSKLDAVSRPGHTFPYHIFTPEVNRGVFGGQPVRAW</sequence>
<dbReference type="Pfam" id="PF00248">
    <property type="entry name" value="Aldo_ket_red"/>
    <property type="match status" value="1"/>
</dbReference>
<dbReference type="FunFam" id="3.20.20.100:FF:000004">
    <property type="entry name" value="Oxidoreductase, aldo/keto reductase"/>
    <property type="match status" value="1"/>
</dbReference>
<dbReference type="Proteomes" id="UP000237662">
    <property type="component" value="Unassembled WGS sequence"/>
</dbReference>
<gene>
    <name evidence="3" type="ORF">CLV84_3495</name>
</gene>
<dbReference type="AlphaFoldDB" id="A0A2S6I5X0"/>
<dbReference type="InterPro" id="IPR050523">
    <property type="entry name" value="AKR_Detox_Biosynth"/>
</dbReference>
<proteinExistence type="predicted"/>
<dbReference type="SUPFAM" id="SSF51430">
    <property type="entry name" value="NAD(P)-linked oxidoreductase"/>
    <property type="match status" value="1"/>
</dbReference>
<evidence type="ECO:0000313" key="3">
    <source>
        <dbReference type="EMBL" id="PPK86562.1"/>
    </source>
</evidence>
<evidence type="ECO:0000313" key="4">
    <source>
        <dbReference type="Proteomes" id="UP000237662"/>
    </source>
</evidence>
<dbReference type="InterPro" id="IPR023210">
    <property type="entry name" value="NADP_OxRdtase_dom"/>
</dbReference>
<dbReference type="InterPro" id="IPR036812">
    <property type="entry name" value="NAD(P)_OxRdtase_dom_sf"/>
</dbReference>
<evidence type="ECO:0000256" key="1">
    <source>
        <dbReference type="ARBA" id="ARBA00023002"/>
    </source>
</evidence>
<dbReference type="Gene3D" id="3.20.20.100">
    <property type="entry name" value="NADP-dependent oxidoreductase domain"/>
    <property type="match status" value="1"/>
</dbReference>
<dbReference type="CDD" id="cd19080">
    <property type="entry name" value="AKR_AKR9A_9B"/>
    <property type="match status" value="1"/>
</dbReference>
<protein>
    <submittedName>
        <fullName evidence="3">Aryl-alcohol dehydrogenase-like predicted oxidoreductase</fullName>
    </submittedName>
</protein>
<feature type="domain" description="NADP-dependent oxidoreductase" evidence="2">
    <location>
        <begin position="18"/>
        <end position="321"/>
    </location>
</feature>
<reference evidence="3 4" key="1">
    <citation type="submission" date="2018-02" db="EMBL/GenBank/DDBJ databases">
        <title>Genomic Encyclopedia of Archaeal and Bacterial Type Strains, Phase II (KMG-II): from individual species to whole genera.</title>
        <authorList>
            <person name="Goeker M."/>
        </authorList>
    </citation>
    <scope>NUCLEOTIDE SEQUENCE [LARGE SCALE GENOMIC DNA]</scope>
    <source>
        <strain evidence="3 4">DSM 29526</strain>
    </source>
</reference>
<name>A0A2S6I5X0_9BACT</name>
<dbReference type="GO" id="GO:0016491">
    <property type="term" value="F:oxidoreductase activity"/>
    <property type="evidence" value="ECO:0007669"/>
    <property type="project" value="UniProtKB-KW"/>
</dbReference>
<organism evidence="3 4">
    <name type="scientific">Neolewinella xylanilytica</name>
    <dbReference type="NCBI Taxonomy" id="1514080"/>
    <lineage>
        <taxon>Bacteria</taxon>
        <taxon>Pseudomonadati</taxon>
        <taxon>Bacteroidota</taxon>
        <taxon>Saprospiria</taxon>
        <taxon>Saprospirales</taxon>
        <taxon>Lewinellaceae</taxon>
        <taxon>Neolewinella</taxon>
    </lineage>
</organism>
<evidence type="ECO:0000259" key="2">
    <source>
        <dbReference type="Pfam" id="PF00248"/>
    </source>
</evidence>
<comment type="caution">
    <text evidence="3">The sequence shown here is derived from an EMBL/GenBank/DDBJ whole genome shotgun (WGS) entry which is preliminary data.</text>
</comment>
<keyword evidence="1" id="KW-0560">Oxidoreductase</keyword>